<sequence length="267" mass="29816">MPKPRPNNGKIAIEKASVTSLIFRQLLKSSSDRICGDDTLLWNRSWLKIAQKYGAEHVLGQLEGVSMLVFGHTIQRETLNIDNRIFGIDRGMVLGGGGIWMRGDEGVDIKSMGGGNRHISPEVPRQKLPLYDNYLKEFLSMDSDGKLTAHVPKSVRYRGPITVHLCPDSRKSISLQIVHQEDIESAEIKALLSNYSCPADYYIIIKGADSGPAVIALHDKAEIELGRINQFNIRFPDTVSKTHVRIQRRGDDIIITDLKSTNGTRIE</sequence>
<dbReference type="EMBL" id="METP01000020">
    <property type="protein sequence ID" value="OGC06403.1"/>
    <property type="molecule type" value="Genomic_DNA"/>
</dbReference>
<dbReference type="Pfam" id="PF00498">
    <property type="entry name" value="FHA"/>
    <property type="match status" value="1"/>
</dbReference>
<comment type="caution">
    <text evidence="2">The sequence shown here is derived from an EMBL/GenBank/DDBJ whole genome shotgun (WGS) entry which is preliminary data.</text>
</comment>
<dbReference type="SUPFAM" id="SSF49879">
    <property type="entry name" value="SMAD/FHA domain"/>
    <property type="match status" value="1"/>
</dbReference>
<dbReference type="InterPro" id="IPR008984">
    <property type="entry name" value="SMAD_FHA_dom_sf"/>
</dbReference>
<evidence type="ECO:0000313" key="2">
    <source>
        <dbReference type="EMBL" id="OGC06403.1"/>
    </source>
</evidence>
<name>A0A1F4RFZ9_UNCSA</name>
<feature type="domain" description="FHA" evidence="1">
    <location>
        <begin position="223"/>
        <end position="267"/>
    </location>
</feature>
<dbReference type="InterPro" id="IPR000253">
    <property type="entry name" value="FHA_dom"/>
</dbReference>
<evidence type="ECO:0000313" key="3">
    <source>
        <dbReference type="Proteomes" id="UP000176938"/>
    </source>
</evidence>
<proteinExistence type="predicted"/>
<reference evidence="2 3" key="1">
    <citation type="journal article" date="2016" name="Nat. Commun.">
        <title>Thousands of microbial genomes shed light on interconnected biogeochemical processes in an aquifer system.</title>
        <authorList>
            <person name="Anantharaman K."/>
            <person name="Brown C.T."/>
            <person name="Hug L.A."/>
            <person name="Sharon I."/>
            <person name="Castelle C.J."/>
            <person name="Probst A.J."/>
            <person name="Thomas B.C."/>
            <person name="Singh A."/>
            <person name="Wilkins M.J."/>
            <person name="Karaoz U."/>
            <person name="Brodie E.L."/>
            <person name="Williams K.H."/>
            <person name="Hubbard S.S."/>
            <person name="Banfield J.F."/>
        </authorList>
    </citation>
    <scope>NUCLEOTIDE SEQUENCE [LARGE SCALE GENOMIC DNA]</scope>
</reference>
<dbReference type="Proteomes" id="UP000176938">
    <property type="component" value="Unassembled WGS sequence"/>
</dbReference>
<dbReference type="CDD" id="cd00060">
    <property type="entry name" value="FHA"/>
    <property type="match status" value="1"/>
</dbReference>
<accession>A0A1F4RFZ9</accession>
<dbReference type="PROSITE" id="PS50006">
    <property type="entry name" value="FHA_DOMAIN"/>
    <property type="match status" value="1"/>
</dbReference>
<organism evidence="2 3">
    <name type="scientific">candidate division WOR-1 bacterium RIFCSPLOWO2_02_FULL_46_20</name>
    <dbReference type="NCBI Taxonomy" id="1802567"/>
    <lineage>
        <taxon>Bacteria</taxon>
        <taxon>Bacillati</taxon>
        <taxon>Saganbacteria</taxon>
    </lineage>
</organism>
<evidence type="ECO:0000259" key="1">
    <source>
        <dbReference type="PROSITE" id="PS50006"/>
    </source>
</evidence>
<dbReference type="AlphaFoldDB" id="A0A1F4RFZ9"/>
<protein>
    <recommendedName>
        <fullName evidence="1">FHA domain-containing protein</fullName>
    </recommendedName>
</protein>
<dbReference type="Gene3D" id="2.60.200.20">
    <property type="match status" value="1"/>
</dbReference>
<gene>
    <name evidence="2" type="ORF">A3H38_01550</name>
</gene>